<gene>
    <name evidence="1" type="ORF">AB5J53_36190</name>
</gene>
<evidence type="ECO:0000313" key="1">
    <source>
        <dbReference type="EMBL" id="XDQ56735.1"/>
    </source>
</evidence>
<organism evidence="1">
    <name type="scientific">Streptomyces sp. R41</name>
    <dbReference type="NCBI Taxonomy" id="3238632"/>
    <lineage>
        <taxon>Bacteria</taxon>
        <taxon>Bacillati</taxon>
        <taxon>Actinomycetota</taxon>
        <taxon>Actinomycetes</taxon>
        <taxon>Kitasatosporales</taxon>
        <taxon>Streptomycetaceae</taxon>
        <taxon>Streptomyces</taxon>
    </lineage>
</organism>
<dbReference type="EMBL" id="CP163443">
    <property type="protein sequence ID" value="XDQ56735.1"/>
    <property type="molecule type" value="Genomic_DNA"/>
</dbReference>
<dbReference type="RefSeq" id="WP_369249807.1">
    <property type="nucleotide sequence ID" value="NZ_CP163443.1"/>
</dbReference>
<accession>A0AB39RT00</accession>
<proteinExistence type="predicted"/>
<reference evidence="1" key="1">
    <citation type="submission" date="2024-07" db="EMBL/GenBank/DDBJ databases">
        <authorList>
            <person name="Yu S.T."/>
        </authorList>
    </citation>
    <scope>NUCLEOTIDE SEQUENCE</scope>
    <source>
        <strain evidence="1">R41</strain>
    </source>
</reference>
<sequence length="94" mass="10018">MAGAGRAHHASGAAGGLHHLAVGAVRREFPAAVRTTARQATGEMPELVTKLLNTDEPSWKRLFTAFIGGDLNWLRPRCPTIVAALLEHGARTPL</sequence>
<dbReference type="AlphaFoldDB" id="A0AB39RT00"/>
<name>A0AB39RT00_9ACTN</name>
<protein>
    <submittedName>
        <fullName evidence="1">Uncharacterized protein</fullName>
    </submittedName>
</protein>